<evidence type="ECO:0000313" key="1">
    <source>
        <dbReference type="EMBL" id="MDT0409299.1"/>
    </source>
</evidence>
<dbReference type="Proteomes" id="UP001183610">
    <property type="component" value="Unassembled WGS sequence"/>
</dbReference>
<proteinExistence type="predicted"/>
<comment type="caution">
    <text evidence="1">The sequence shown here is derived from an EMBL/GenBank/DDBJ whole genome shotgun (WGS) entry which is preliminary data.</text>
</comment>
<evidence type="ECO:0000313" key="2">
    <source>
        <dbReference type="Proteomes" id="UP001183610"/>
    </source>
</evidence>
<reference evidence="2" key="1">
    <citation type="submission" date="2023-07" db="EMBL/GenBank/DDBJ databases">
        <title>30 novel species of actinomycetes from the DSMZ collection.</title>
        <authorList>
            <person name="Nouioui I."/>
        </authorList>
    </citation>
    <scope>NUCLEOTIDE SEQUENCE [LARGE SCALE GENOMIC DNA]</scope>
    <source>
        <strain evidence="2">DSM 41979</strain>
    </source>
</reference>
<organism evidence="1 2">
    <name type="scientific">Streptomyces evansiae</name>
    <dbReference type="NCBI Taxonomy" id="3075535"/>
    <lineage>
        <taxon>Bacteria</taxon>
        <taxon>Bacillati</taxon>
        <taxon>Actinomycetota</taxon>
        <taxon>Actinomycetes</taxon>
        <taxon>Kitasatosporales</taxon>
        <taxon>Streptomycetaceae</taxon>
        <taxon>Streptomyces</taxon>
    </lineage>
</organism>
<name>A0ABU2QXY1_9ACTN</name>
<gene>
    <name evidence="1" type="ORF">RM698_09560</name>
</gene>
<dbReference type="RefSeq" id="WP_234009425.1">
    <property type="nucleotide sequence ID" value="NZ_JAVRET010000016.1"/>
</dbReference>
<protein>
    <submittedName>
        <fullName evidence="1">DUF6339 family protein</fullName>
    </submittedName>
</protein>
<accession>A0ABU2QXY1</accession>
<dbReference type="InterPro" id="IPR045920">
    <property type="entry name" value="DUF6339"/>
</dbReference>
<keyword evidence="2" id="KW-1185">Reference proteome</keyword>
<dbReference type="EMBL" id="JAVRET010000016">
    <property type="protein sequence ID" value="MDT0409299.1"/>
    <property type="molecule type" value="Genomic_DNA"/>
</dbReference>
<dbReference type="Pfam" id="PF19866">
    <property type="entry name" value="DUF6339"/>
    <property type="match status" value="1"/>
</dbReference>
<sequence length="290" mass="31742">MNTTAMTAPEPGRLGRLSDAVAARAITPSVLRGVETVPSAALLRQAEAVGDDGERWTTGAVVELLKETRARFGDTRPTESDAWLAPRLHWTLRLTRAEAADSGLWNFLALCLSPEYVQWRWRSKDGAVGQVARFTGPWATQAFSRLWWAAELFRDGENYAPAELACSDQDVLNTVLRQRMIQHRPAAQALLRLRTRGSVRTGRDMNAAAKAANAAFMLVHEALAPDEPPDAEVYAEWLDAAGQSAVRHDALPRGPRDGSVPSASAETLADWFAELFESAPVRGKEREGEG</sequence>